<feature type="domain" description="WRKY" evidence="9">
    <location>
        <begin position="380"/>
        <end position="446"/>
    </location>
</feature>
<dbReference type="AlphaFoldDB" id="A0AAV1CHQ5"/>
<keyword evidence="2" id="KW-0805">Transcription regulation</keyword>
<dbReference type="SMART" id="SM00443">
    <property type="entry name" value="G_patch"/>
    <property type="match status" value="1"/>
</dbReference>
<accession>A0AAV1CHQ5</accession>
<evidence type="ECO:0000259" key="8">
    <source>
        <dbReference type="PROSITE" id="PS50174"/>
    </source>
</evidence>
<name>A0AAV1CHQ5_OLDCO</name>
<dbReference type="SMART" id="SM00774">
    <property type="entry name" value="WRKY"/>
    <property type="match status" value="1"/>
</dbReference>
<dbReference type="PANTHER" id="PTHR23149">
    <property type="entry name" value="G PATCH DOMAIN CONTAINING PROTEIN"/>
    <property type="match status" value="1"/>
</dbReference>
<keyword evidence="5" id="KW-0539">Nucleus</keyword>
<dbReference type="Proteomes" id="UP001161247">
    <property type="component" value="Chromosome 2"/>
</dbReference>
<dbReference type="PROSITE" id="PS50811">
    <property type="entry name" value="WRKY"/>
    <property type="match status" value="1"/>
</dbReference>
<dbReference type="InterPro" id="IPR058719">
    <property type="entry name" value="WHD_LYAR"/>
</dbReference>
<evidence type="ECO:0000313" key="10">
    <source>
        <dbReference type="EMBL" id="CAI9094168.1"/>
    </source>
</evidence>
<organism evidence="10 11">
    <name type="scientific">Oldenlandia corymbosa var. corymbosa</name>
    <dbReference type="NCBI Taxonomy" id="529605"/>
    <lineage>
        <taxon>Eukaryota</taxon>
        <taxon>Viridiplantae</taxon>
        <taxon>Streptophyta</taxon>
        <taxon>Embryophyta</taxon>
        <taxon>Tracheophyta</taxon>
        <taxon>Spermatophyta</taxon>
        <taxon>Magnoliopsida</taxon>
        <taxon>eudicotyledons</taxon>
        <taxon>Gunneridae</taxon>
        <taxon>Pentapetalae</taxon>
        <taxon>asterids</taxon>
        <taxon>lamiids</taxon>
        <taxon>Gentianales</taxon>
        <taxon>Rubiaceae</taxon>
        <taxon>Rubioideae</taxon>
        <taxon>Spermacoceae</taxon>
        <taxon>Hedyotis-Oldenlandia complex</taxon>
        <taxon>Oldenlandia</taxon>
    </lineage>
</organism>
<evidence type="ECO:0000256" key="7">
    <source>
        <dbReference type="SAM" id="MobiDB-lite"/>
    </source>
</evidence>
<dbReference type="InterPro" id="IPR000467">
    <property type="entry name" value="G_patch_dom"/>
</dbReference>
<keyword evidence="11" id="KW-1185">Reference proteome</keyword>
<dbReference type="Gene3D" id="2.20.25.80">
    <property type="entry name" value="WRKY domain"/>
    <property type="match status" value="1"/>
</dbReference>
<evidence type="ECO:0000259" key="9">
    <source>
        <dbReference type="PROSITE" id="PS50811"/>
    </source>
</evidence>
<evidence type="ECO:0000256" key="4">
    <source>
        <dbReference type="ARBA" id="ARBA00023163"/>
    </source>
</evidence>
<dbReference type="PROSITE" id="PS50174">
    <property type="entry name" value="G_PATCH"/>
    <property type="match status" value="1"/>
</dbReference>
<evidence type="ECO:0000313" key="11">
    <source>
        <dbReference type="Proteomes" id="UP001161247"/>
    </source>
</evidence>
<dbReference type="PANTHER" id="PTHR23149:SF9">
    <property type="entry name" value="G PATCH DOMAIN-CONTAINING PROTEIN 4"/>
    <property type="match status" value="1"/>
</dbReference>
<dbReference type="InterPro" id="IPR036576">
    <property type="entry name" value="WRKY_dom_sf"/>
</dbReference>
<dbReference type="InterPro" id="IPR003657">
    <property type="entry name" value="WRKY_dom"/>
</dbReference>
<feature type="compositionally biased region" description="Basic and acidic residues" evidence="7">
    <location>
        <begin position="284"/>
        <end position="297"/>
    </location>
</feature>
<dbReference type="GO" id="GO:0005730">
    <property type="term" value="C:nucleolus"/>
    <property type="evidence" value="ECO:0007669"/>
    <property type="project" value="TreeGrafter"/>
</dbReference>
<proteinExistence type="inferred from homology"/>
<dbReference type="InterPro" id="IPR050656">
    <property type="entry name" value="PINX1"/>
</dbReference>
<dbReference type="Pfam" id="PF03106">
    <property type="entry name" value="WRKY"/>
    <property type="match status" value="1"/>
</dbReference>
<feature type="region of interest" description="Disordered" evidence="7">
    <location>
        <begin position="265"/>
        <end position="297"/>
    </location>
</feature>
<evidence type="ECO:0000256" key="1">
    <source>
        <dbReference type="ARBA" id="ARBA00004123"/>
    </source>
</evidence>
<feature type="compositionally biased region" description="Low complexity" evidence="7">
    <location>
        <begin position="561"/>
        <end position="575"/>
    </location>
</feature>
<feature type="domain" description="G-patch" evidence="8">
    <location>
        <begin position="16"/>
        <end position="62"/>
    </location>
</feature>
<dbReference type="FunFam" id="2.20.25.80:FF:000007">
    <property type="entry name" value="WRKY transcription factor 22"/>
    <property type="match status" value="1"/>
</dbReference>
<dbReference type="Pfam" id="PF01585">
    <property type="entry name" value="G-patch"/>
    <property type="match status" value="1"/>
</dbReference>
<comment type="similarity">
    <text evidence="6">Belongs to the WRKY group II-e family.</text>
</comment>
<dbReference type="Pfam" id="PF25879">
    <property type="entry name" value="WHD_LYAR"/>
    <property type="match status" value="1"/>
</dbReference>
<dbReference type="SUPFAM" id="SSF118290">
    <property type="entry name" value="WRKY DNA-binding domain"/>
    <property type="match status" value="1"/>
</dbReference>
<evidence type="ECO:0000256" key="6">
    <source>
        <dbReference type="ARBA" id="ARBA00060761"/>
    </source>
</evidence>
<dbReference type="GO" id="GO:0003700">
    <property type="term" value="F:DNA-binding transcription factor activity"/>
    <property type="evidence" value="ECO:0007669"/>
    <property type="project" value="InterPro"/>
</dbReference>
<evidence type="ECO:0000256" key="2">
    <source>
        <dbReference type="ARBA" id="ARBA00023015"/>
    </source>
</evidence>
<feature type="region of interest" description="Disordered" evidence="7">
    <location>
        <begin position="86"/>
        <end position="127"/>
    </location>
</feature>
<evidence type="ECO:0000256" key="5">
    <source>
        <dbReference type="ARBA" id="ARBA00023242"/>
    </source>
</evidence>
<reference evidence="10" key="1">
    <citation type="submission" date="2023-03" db="EMBL/GenBank/DDBJ databases">
        <authorList>
            <person name="Julca I."/>
        </authorList>
    </citation>
    <scope>NUCLEOTIDE SEQUENCE</scope>
</reference>
<comment type="subcellular location">
    <subcellularLocation>
        <location evidence="1">Nucleus</location>
    </subcellularLocation>
</comment>
<evidence type="ECO:0000256" key="3">
    <source>
        <dbReference type="ARBA" id="ARBA00023125"/>
    </source>
</evidence>
<dbReference type="EMBL" id="OX459119">
    <property type="protein sequence ID" value="CAI9094168.1"/>
    <property type="molecule type" value="Genomic_DNA"/>
</dbReference>
<keyword evidence="3" id="KW-0238">DNA-binding</keyword>
<dbReference type="GO" id="GO:0043565">
    <property type="term" value="F:sequence-specific DNA binding"/>
    <property type="evidence" value="ECO:0007669"/>
    <property type="project" value="InterPro"/>
</dbReference>
<feature type="region of interest" description="Disordered" evidence="7">
    <location>
        <begin position="556"/>
        <end position="575"/>
    </location>
</feature>
<gene>
    <name evidence="10" type="ORF">OLC1_LOCUS5396</name>
</gene>
<keyword evidence="4" id="KW-0804">Transcription</keyword>
<protein>
    <submittedName>
        <fullName evidence="10">OLC1v1029860C1</fullName>
    </submittedName>
</protein>
<sequence length="575" mass="64606">MAATAETPVNYVGIARQSAAFRLMKQMGWEEGEGLGREKQGIKGYIRVKNKQDTTGIGTEKPSNWAFDTTQFDSILKKLKVQAADTKKNEAEGDDGPQEDAVSKISADSQDTVVKATRPQGRYKKRERGKLVHTYSSQDLEGILVKRTASPELVPEIDVREVIEHDSQISDIDGKAEEQYQVVSPEWWGFKWGFVSGGFLGAEARRKKLMKNNENGNERVAFHEEDQENLYNLVQDKATSGKQGLGIKDRTKKIAGVYFKGKKTSFDDSDEEDSTDSRSSAKRKRDDESTDKNDSSKVKLKKLCRQLLQQAPGESLKLKQLKVLVDEHSSNVFSKFSSKKEALAYLKQKLDGNGKCMYFPKKFMLKRRKNQHKRVVMQVTAEELTSDKWAWRKYGQKPIKGSPYPRSYYRCSSSKGCLARKQVEQSCTNPGIYILTYTAEHCHSQPTRRNALAGTIRHKFGSNPKSSLCTTTTTTNPNLGAKSGDSGICGTTYSPTPNSFLAEEESVMKQIKEEESHHHHQMEMADELMMTSRPESIFDDDFFSCLNDLDGIVSELRDGHSSSSSGNVSSKSHYL</sequence>